<proteinExistence type="predicted"/>
<comment type="caution">
    <text evidence="1">The sequence shown here is derived from an EMBL/GenBank/DDBJ whole genome shotgun (WGS) entry which is preliminary data.</text>
</comment>
<reference evidence="1" key="1">
    <citation type="submission" date="2019-08" db="EMBL/GenBank/DDBJ databases">
        <authorList>
            <person name="Kucharzyk K."/>
            <person name="Murdoch R.W."/>
            <person name="Higgins S."/>
            <person name="Loffler F."/>
        </authorList>
    </citation>
    <scope>NUCLEOTIDE SEQUENCE</scope>
</reference>
<protein>
    <submittedName>
        <fullName evidence="1">Uncharacterized protein</fullName>
    </submittedName>
</protein>
<dbReference type="EMBL" id="VSSQ01031390">
    <property type="protein sequence ID" value="MPM82255.1"/>
    <property type="molecule type" value="Genomic_DNA"/>
</dbReference>
<sequence length="56" mass="6152">MFITAGESSLFIINIADKNIRLFLGFEITDRAVEVTDIVHVVIVKFDIVVADGTGQ</sequence>
<accession>A0A645CZF6</accession>
<organism evidence="1">
    <name type="scientific">bioreactor metagenome</name>
    <dbReference type="NCBI Taxonomy" id="1076179"/>
    <lineage>
        <taxon>unclassified sequences</taxon>
        <taxon>metagenomes</taxon>
        <taxon>ecological metagenomes</taxon>
    </lineage>
</organism>
<gene>
    <name evidence="1" type="ORF">SDC9_129316</name>
</gene>
<dbReference type="AlphaFoldDB" id="A0A645CZF6"/>
<name>A0A645CZF6_9ZZZZ</name>
<evidence type="ECO:0000313" key="1">
    <source>
        <dbReference type="EMBL" id="MPM82255.1"/>
    </source>
</evidence>